<proteinExistence type="predicted"/>
<reference evidence="1" key="1">
    <citation type="submission" date="2014-09" db="EMBL/GenBank/DDBJ databases">
        <authorList>
            <person name="Magalhaes I.L.F."/>
            <person name="Oliveira U."/>
            <person name="Santos F.R."/>
            <person name="Vidigal T.H.D.A."/>
            <person name="Brescovit A.D."/>
            <person name="Santos A.J."/>
        </authorList>
    </citation>
    <scope>NUCLEOTIDE SEQUENCE</scope>
    <source>
        <tissue evidence="1">Shoot tissue taken approximately 20 cm above the soil surface</tissue>
    </source>
</reference>
<evidence type="ECO:0000313" key="1">
    <source>
        <dbReference type="EMBL" id="JAE13379.1"/>
    </source>
</evidence>
<dbReference type="AlphaFoldDB" id="A0A0A9FQ40"/>
<sequence>MKTEGSTWLSIYHNCGNEFLGNYVVGSFLRLQGNILICIRRTDSHSRKTLKSTKNCRPLIKKL</sequence>
<reference evidence="1" key="2">
    <citation type="journal article" date="2015" name="Data Brief">
        <title>Shoot transcriptome of the giant reed, Arundo donax.</title>
        <authorList>
            <person name="Barrero R.A."/>
            <person name="Guerrero F.D."/>
            <person name="Moolhuijzen P."/>
            <person name="Goolsby J.A."/>
            <person name="Tidwell J."/>
            <person name="Bellgard S.E."/>
            <person name="Bellgard M.I."/>
        </authorList>
    </citation>
    <scope>NUCLEOTIDE SEQUENCE</scope>
    <source>
        <tissue evidence="1">Shoot tissue taken approximately 20 cm above the soil surface</tissue>
    </source>
</reference>
<name>A0A0A9FQ40_ARUDO</name>
<protein>
    <submittedName>
        <fullName evidence="1">Uncharacterized protein</fullName>
    </submittedName>
</protein>
<accession>A0A0A9FQ40</accession>
<organism evidence="1">
    <name type="scientific">Arundo donax</name>
    <name type="common">Giant reed</name>
    <name type="synonym">Donax arundinaceus</name>
    <dbReference type="NCBI Taxonomy" id="35708"/>
    <lineage>
        <taxon>Eukaryota</taxon>
        <taxon>Viridiplantae</taxon>
        <taxon>Streptophyta</taxon>
        <taxon>Embryophyta</taxon>
        <taxon>Tracheophyta</taxon>
        <taxon>Spermatophyta</taxon>
        <taxon>Magnoliopsida</taxon>
        <taxon>Liliopsida</taxon>
        <taxon>Poales</taxon>
        <taxon>Poaceae</taxon>
        <taxon>PACMAD clade</taxon>
        <taxon>Arundinoideae</taxon>
        <taxon>Arundineae</taxon>
        <taxon>Arundo</taxon>
    </lineage>
</organism>
<dbReference type="EMBL" id="GBRH01184517">
    <property type="protein sequence ID" value="JAE13379.1"/>
    <property type="molecule type" value="Transcribed_RNA"/>
</dbReference>